<feature type="domain" description="G-protein coupled receptors family 1 profile" evidence="10">
    <location>
        <begin position="40"/>
        <end position="302"/>
    </location>
</feature>
<dbReference type="PROSITE" id="PS00237">
    <property type="entry name" value="G_PROTEIN_RECEP_F1_1"/>
    <property type="match status" value="1"/>
</dbReference>
<feature type="transmembrane region" description="Helical" evidence="9">
    <location>
        <begin position="113"/>
        <end position="134"/>
    </location>
</feature>
<feature type="transmembrane region" description="Helical" evidence="9">
    <location>
        <begin position="245"/>
        <end position="266"/>
    </location>
</feature>
<keyword evidence="6 8" id="KW-0675">Receptor</keyword>
<dbReference type="PANTHER" id="PTHR24243:SF208">
    <property type="entry name" value="PYROKININ-1 RECEPTOR"/>
    <property type="match status" value="1"/>
</dbReference>
<dbReference type="EMBL" id="LSMT01000274">
    <property type="protein sequence ID" value="PFX21501.1"/>
    <property type="molecule type" value="Genomic_DNA"/>
</dbReference>
<dbReference type="PANTHER" id="PTHR24243">
    <property type="entry name" value="G-PROTEIN COUPLED RECEPTOR"/>
    <property type="match status" value="1"/>
</dbReference>
<dbReference type="InterPro" id="IPR000276">
    <property type="entry name" value="GPCR_Rhodpsn"/>
</dbReference>
<dbReference type="GO" id="GO:0016020">
    <property type="term" value="C:membrane"/>
    <property type="evidence" value="ECO:0007669"/>
    <property type="project" value="UniProtKB-SubCell"/>
</dbReference>
<dbReference type="GO" id="GO:0004930">
    <property type="term" value="F:G protein-coupled receptor activity"/>
    <property type="evidence" value="ECO:0007669"/>
    <property type="project" value="UniProtKB-KW"/>
</dbReference>
<keyword evidence="12" id="KW-1185">Reference proteome</keyword>
<evidence type="ECO:0000256" key="2">
    <source>
        <dbReference type="ARBA" id="ARBA00022692"/>
    </source>
</evidence>
<evidence type="ECO:0000256" key="3">
    <source>
        <dbReference type="ARBA" id="ARBA00022989"/>
    </source>
</evidence>
<evidence type="ECO:0000256" key="6">
    <source>
        <dbReference type="ARBA" id="ARBA00023170"/>
    </source>
</evidence>
<evidence type="ECO:0000256" key="7">
    <source>
        <dbReference type="ARBA" id="ARBA00023224"/>
    </source>
</evidence>
<comment type="caution">
    <text evidence="11">The sequence shown here is derived from an EMBL/GenBank/DDBJ whole genome shotgun (WGS) entry which is preliminary data.</text>
</comment>
<dbReference type="STRING" id="50429.A0A2B4RV78"/>
<dbReference type="OrthoDB" id="5971497at2759"/>
<evidence type="ECO:0000256" key="5">
    <source>
        <dbReference type="ARBA" id="ARBA00023136"/>
    </source>
</evidence>
<evidence type="ECO:0000256" key="1">
    <source>
        <dbReference type="ARBA" id="ARBA00004141"/>
    </source>
</evidence>
<protein>
    <submittedName>
        <fullName evidence="11">Tachykinin-like peptides receptor 86C</fullName>
    </submittedName>
</protein>
<dbReference type="PRINTS" id="PR00237">
    <property type="entry name" value="GPCRRHODOPSN"/>
</dbReference>
<feature type="transmembrane region" description="Helical" evidence="9">
    <location>
        <begin position="25"/>
        <end position="49"/>
    </location>
</feature>
<accession>A0A2B4RV78</accession>
<dbReference type="SMART" id="SM01381">
    <property type="entry name" value="7TM_GPCR_Srsx"/>
    <property type="match status" value="1"/>
</dbReference>
<organism evidence="11 12">
    <name type="scientific">Stylophora pistillata</name>
    <name type="common">Smooth cauliflower coral</name>
    <dbReference type="NCBI Taxonomy" id="50429"/>
    <lineage>
        <taxon>Eukaryota</taxon>
        <taxon>Metazoa</taxon>
        <taxon>Cnidaria</taxon>
        <taxon>Anthozoa</taxon>
        <taxon>Hexacorallia</taxon>
        <taxon>Scleractinia</taxon>
        <taxon>Astrocoeniina</taxon>
        <taxon>Pocilloporidae</taxon>
        <taxon>Stylophora</taxon>
    </lineage>
</organism>
<keyword evidence="2 8" id="KW-0812">Transmembrane</keyword>
<evidence type="ECO:0000259" key="10">
    <source>
        <dbReference type="PROSITE" id="PS50262"/>
    </source>
</evidence>
<feature type="transmembrane region" description="Helical" evidence="9">
    <location>
        <begin position="146"/>
        <end position="165"/>
    </location>
</feature>
<evidence type="ECO:0000313" key="12">
    <source>
        <dbReference type="Proteomes" id="UP000225706"/>
    </source>
</evidence>
<evidence type="ECO:0000256" key="8">
    <source>
        <dbReference type="RuleBase" id="RU000688"/>
    </source>
</evidence>
<proteinExistence type="inferred from homology"/>
<feature type="transmembrane region" description="Helical" evidence="9">
    <location>
        <begin position="61"/>
        <end position="80"/>
    </location>
</feature>
<reference evidence="12" key="1">
    <citation type="journal article" date="2017" name="bioRxiv">
        <title>Comparative analysis of the genomes of Stylophora pistillata and Acropora digitifera provides evidence for extensive differences between species of corals.</title>
        <authorList>
            <person name="Voolstra C.R."/>
            <person name="Li Y."/>
            <person name="Liew Y.J."/>
            <person name="Baumgarten S."/>
            <person name="Zoccola D."/>
            <person name="Flot J.-F."/>
            <person name="Tambutte S."/>
            <person name="Allemand D."/>
            <person name="Aranda M."/>
        </authorList>
    </citation>
    <scope>NUCLEOTIDE SEQUENCE [LARGE SCALE GENOMIC DNA]</scope>
</reference>
<dbReference type="CDD" id="cd00637">
    <property type="entry name" value="7tm_classA_rhodopsin-like"/>
    <property type="match status" value="1"/>
</dbReference>
<keyword evidence="7 8" id="KW-0807">Transducer</keyword>
<comment type="subcellular location">
    <subcellularLocation>
        <location evidence="1">Membrane</location>
        <topology evidence="1">Multi-pass membrane protein</topology>
    </subcellularLocation>
</comment>
<evidence type="ECO:0000256" key="9">
    <source>
        <dbReference type="SAM" id="Phobius"/>
    </source>
</evidence>
<keyword evidence="4 8" id="KW-0297">G-protein coupled receptor</keyword>
<gene>
    <name evidence="11" type="primary">TkR86C</name>
    <name evidence="11" type="ORF">AWC38_SpisGene25794</name>
</gene>
<feature type="transmembrane region" description="Helical" evidence="9">
    <location>
        <begin position="281"/>
        <end position="305"/>
    </location>
</feature>
<evidence type="ECO:0000256" key="4">
    <source>
        <dbReference type="ARBA" id="ARBA00023040"/>
    </source>
</evidence>
<dbReference type="Pfam" id="PF00001">
    <property type="entry name" value="7tm_1"/>
    <property type="match status" value="1"/>
</dbReference>
<name>A0A2B4RV78_STYPI</name>
<feature type="transmembrane region" description="Helical" evidence="9">
    <location>
        <begin position="185"/>
        <end position="211"/>
    </location>
</feature>
<comment type="similarity">
    <text evidence="8">Belongs to the G-protein coupled receptor 1 family.</text>
</comment>
<evidence type="ECO:0000313" key="11">
    <source>
        <dbReference type="EMBL" id="PFX21501.1"/>
    </source>
</evidence>
<dbReference type="InterPro" id="IPR017452">
    <property type="entry name" value="GPCR_Rhodpsn_7TM"/>
</dbReference>
<sequence>MINSSVQPTNILDQDPSCSDAVTTLFTVLLSIVTLAAFIGNFVVIVSFIKTPNLKTSTNYYIVNMAVSDLFCACFNWPLFAAEGMLTSRQFISDHLASVVCKLGMYFRGISQVVSVLSLVLISVDRYVAIVFPLKIVMLDRRGLRLTFLVLTWIIPIVCGSPYVFYTEVVKVDDKTFCRTVWSRLLKVVFNFIGFVIFYCAPLFVMTILYVRVVKTVRNRPNAADKTQDQMNSKRQKQQQKITKILISIVVAFFVCWTPLCIYLSLKMFHRDLFAKDKCLVFLALFFYLFPSFSTAINPVILFLFSSNYHQALKNMSLQVYYFFYEKFRVIGHANRRVGSSHGQGKVVMTAYVRGETASTICVKS</sequence>
<dbReference type="AlphaFoldDB" id="A0A2B4RV78"/>
<dbReference type="SUPFAM" id="SSF81321">
    <property type="entry name" value="Family A G protein-coupled receptor-like"/>
    <property type="match status" value="1"/>
</dbReference>
<dbReference type="Gene3D" id="1.20.1070.10">
    <property type="entry name" value="Rhodopsin 7-helix transmembrane proteins"/>
    <property type="match status" value="1"/>
</dbReference>
<keyword evidence="3 9" id="KW-1133">Transmembrane helix</keyword>
<dbReference type="PROSITE" id="PS50262">
    <property type="entry name" value="G_PROTEIN_RECEP_F1_2"/>
    <property type="match status" value="1"/>
</dbReference>
<dbReference type="Proteomes" id="UP000225706">
    <property type="component" value="Unassembled WGS sequence"/>
</dbReference>
<keyword evidence="5 9" id="KW-0472">Membrane</keyword>